<evidence type="ECO:0000256" key="6">
    <source>
        <dbReference type="SAM" id="Phobius"/>
    </source>
</evidence>
<feature type="domain" description="Protein kinase" evidence="7">
    <location>
        <begin position="12"/>
        <end position="282"/>
    </location>
</feature>
<gene>
    <name evidence="8" type="ORF">SAMN05216537_11657</name>
</gene>
<evidence type="ECO:0000256" key="4">
    <source>
        <dbReference type="ARBA" id="ARBA00022777"/>
    </source>
</evidence>
<proteinExistence type="predicted"/>
<evidence type="ECO:0000313" key="9">
    <source>
        <dbReference type="Proteomes" id="UP000236726"/>
    </source>
</evidence>
<feature type="transmembrane region" description="Helical" evidence="6">
    <location>
        <begin position="359"/>
        <end position="386"/>
    </location>
</feature>
<dbReference type="EC" id="2.7.11.1" evidence="1"/>
<evidence type="ECO:0000256" key="1">
    <source>
        <dbReference type="ARBA" id="ARBA00012513"/>
    </source>
</evidence>
<dbReference type="PROSITE" id="PS50011">
    <property type="entry name" value="PROTEIN_KINASE_DOM"/>
    <property type="match status" value="1"/>
</dbReference>
<dbReference type="SUPFAM" id="SSF56112">
    <property type="entry name" value="Protein kinase-like (PK-like)"/>
    <property type="match status" value="1"/>
</dbReference>
<keyword evidence="6" id="KW-1133">Transmembrane helix</keyword>
<dbReference type="GO" id="GO:0005524">
    <property type="term" value="F:ATP binding"/>
    <property type="evidence" value="ECO:0007669"/>
    <property type="project" value="UniProtKB-KW"/>
</dbReference>
<feature type="transmembrane region" description="Helical" evidence="6">
    <location>
        <begin position="321"/>
        <end position="339"/>
    </location>
</feature>
<keyword evidence="5" id="KW-0067">ATP-binding</keyword>
<keyword evidence="4 8" id="KW-0418">Kinase</keyword>
<name>A0A1H5WLU2_9FIRM</name>
<accession>A0A1H5WLU2</accession>
<dbReference type="RefSeq" id="WP_103953356.1">
    <property type="nucleotide sequence ID" value="NZ_FNUL01000016.1"/>
</dbReference>
<keyword evidence="6" id="KW-0812">Transmembrane</keyword>
<evidence type="ECO:0000256" key="3">
    <source>
        <dbReference type="ARBA" id="ARBA00022741"/>
    </source>
</evidence>
<dbReference type="PANTHER" id="PTHR43289">
    <property type="entry name" value="MITOGEN-ACTIVATED PROTEIN KINASE KINASE KINASE 20-RELATED"/>
    <property type="match status" value="1"/>
</dbReference>
<sequence length="390" mass="45791">MTEYEKVALAMYETVDEVDEGHNVSLVRSLVDKQFYVKKELENYNKKIYDYLKETKNIFFPIISECILDDETPSNDGDLKEKLIIIEEYISGETLSRRIEKNGHLSEDESVKIIIDICKGLQHLHKKNFINRDIKPDNIIITRTGEVKIVDVDSGKEINRETNTDTRLIGTPEYFAPEQIGLGFHSSDERTDIYAMGIVFNEMLTGDYPKNKMVEGVFKEVVLKATQLEPEKRFKSIDEFMEAIIFCHKNHMSFKLKHFYDSKMLRKTNSRFDTKSWKLPGFRSGNKKKAIIAVIYYIASFLFSCSCYFPNVPKDYKFLDGMLYTTYLTLAFWFLFFWIGNYRGIRDRLPLMKTNNRVLYFILSIIWYIIIILIAFTVLAIVWSIIEDIY</sequence>
<keyword evidence="9" id="KW-1185">Reference proteome</keyword>
<reference evidence="8 9" key="1">
    <citation type="submission" date="2016-10" db="EMBL/GenBank/DDBJ databases">
        <authorList>
            <person name="de Groot N.N."/>
        </authorList>
    </citation>
    <scope>NUCLEOTIDE SEQUENCE [LARGE SCALE GENOMIC DNA]</scope>
    <source>
        <strain evidence="8 9">D15d</strain>
    </source>
</reference>
<dbReference type="SMART" id="SM00220">
    <property type="entry name" value="S_TKc"/>
    <property type="match status" value="1"/>
</dbReference>
<keyword evidence="2" id="KW-0808">Transferase</keyword>
<dbReference type="PANTHER" id="PTHR43289:SF6">
    <property type="entry name" value="SERINE_THREONINE-PROTEIN KINASE NEKL-3"/>
    <property type="match status" value="1"/>
</dbReference>
<dbReference type="Proteomes" id="UP000236726">
    <property type="component" value="Unassembled WGS sequence"/>
</dbReference>
<evidence type="ECO:0000259" key="7">
    <source>
        <dbReference type="PROSITE" id="PS50011"/>
    </source>
</evidence>
<evidence type="ECO:0000256" key="2">
    <source>
        <dbReference type="ARBA" id="ARBA00022679"/>
    </source>
</evidence>
<evidence type="ECO:0000256" key="5">
    <source>
        <dbReference type="ARBA" id="ARBA00022840"/>
    </source>
</evidence>
<keyword evidence="6" id="KW-0472">Membrane</keyword>
<keyword evidence="3" id="KW-0547">Nucleotide-binding</keyword>
<protein>
    <recommendedName>
        <fullName evidence="1">non-specific serine/threonine protein kinase</fullName>
        <ecNumber evidence="1">2.7.11.1</ecNumber>
    </recommendedName>
</protein>
<dbReference type="Pfam" id="PF00069">
    <property type="entry name" value="Pkinase"/>
    <property type="match status" value="1"/>
</dbReference>
<feature type="transmembrane region" description="Helical" evidence="6">
    <location>
        <begin position="290"/>
        <end position="309"/>
    </location>
</feature>
<dbReference type="AlphaFoldDB" id="A0A1H5WLU2"/>
<dbReference type="InterPro" id="IPR000719">
    <property type="entry name" value="Prot_kinase_dom"/>
</dbReference>
<dbReference type="GO" id="GO:0004674">
    <property type="term" value="F:protein serine/threonine kinase activity"/>
    <property type="evidence" value="ECO:0007669"/>
    <property type="project" value="UniProtKB-EC"/>
</dbReference>
<organism evidence="8 9">
    <name type="scientific">Lachnospira multipara</name>
    <dbReference type="NCBI Taxonomy" id="28051"/>
    <lineage>
        <taxon>Bacteria</taxon>
        <taxon>Bacillati</taxon>
        <taxon>Bacillota</taxon>
        <taxon>Clostridia</taxon>
        <taxon>Lachnospirales</taxon>
        <taxon>Lachnospiraceae</taxon>
        <taxon>Lachnospira</taxon>
    </lineage>
</organism>
<dbReference type="InterPro" id="IPR011009">
    <property type="entry name" value="Kinase-like_dom_sf"/>
</dbReference>
<dbReference type="CDD" id="cd14014">
    <property type="entry name" value="STKc_PknB_like"/>
    <property type="match status" value="1"/>
</dbReference>
<dbReference type="EMBL" id="FNUL01000016">
    <property type="protein sequence ID" value="SEG00291.1"/>
    <property type="molecule type" value="Genomic_DNA"/>
</dbReference>
<evidence type="ECO:0000313" key="8">
    <source>
        <dbReference type="EMBL" id="SEG00291.1"/>
    </source>
</evidence>
<dbReference type="Gene3D" id="1.10.510.10">
    <property type="entry name" value="Transferase(Phosphotransferase) domain 1"/>
    <property type="match status" value="1"/>
</dbReference>